<organism evidence="3 4">
    <name type="scientific">Rhizophagus clarus</name>
    <dbReference type="NCBI Taxonomy" id="94130"/>
    <lineage>
        <taxon>Eukaryota</taxon>
        <taxon>Fungi</taxon>
        <taxon>Fungi incertae sedis</taxon>
        <taxon>Mucoromycota</taxon>
        <taxon>Glomeromycotina</taxon>
        <taxon>Glomeromycetes</taxon>
        <taxon>Glomerales</taxon>
        <taxon>Glomeraceae</taxon>
        <taxon>Rhizophagus</taxon>
    </lineage>
</organism>
<dbReference type="Pfam" id="PF04937">
    <property type="entry name" value="DUF659"/>
    <property type="match status" value="1"/>
</dbReference>
<dbReference type="AlphaFoldDB" id="A0A8H3L9Y4"/>
<dbReference type="InterPro" id="IPR007021">
    <property type="entry name" value="DUF659"/>
</dbReference>
<gene>
    <name evidence="3" type="ORF">RCL2_000905100</name>
</gene>
<reference evidence="3" key="1">
    <citation type="submission" date="2019-10" db="EMBL/GenBank/DDBJ databases">
        <title>Conservation and host-specific expression of non-tandemly repeated heterogenous ribosome RNA gene in arbuscular mycorrhizal fungi.</title>
        <authorList>
            <person name="Maeda T."/>
            <person name="Kobayashi Y."/>
            <person name="Nakagawa T."/>
            <person name="Ezawa T."/>
            <person name="Yamaguchi K."/>
            <person name="Bino T."/>
            <person name="Nishimoto Y."/>
            <person name="Shigenobu S."/>
            <person name="Kawaguchi M."/>
        </authorList>
    </citation>
    <scope>NUCLEOTIDE SEQUENCE</scope>
    <source>
        <strain evidence="3">HR1</strain>
    </source>
</reference>
<feature type="domain" description="DUF659" evidence="2">
    <location>
        <begin position="84"/>
        <end position="166"/>
    </location>
</feature>
<dbReference type="InterPro" id="IPR052717">
    <property type="entry name" value="Vacuolar_transposase_reg"/>
</dbReference>
<dbReference type="PANTHER" id="PTHR46169:SF29">
    <property type="entry name" value="DNA REPLICATION-RELATED ELEMENT FACTOR, ISOFORM A"/>
    <property type="match status" value="1"/>
</dbReference>
<sequence>MINKAVTLAFVMCGIPFRVISNPFFVNALKALNPSYNTPSREVLSGQLLDNEVAKVNDQVDKIIEFINNITIGHDEYLYELRNYSDQSHTAKFLSNEIELVINRIGSKKISAIIISDNGANIALARRIICSKYKNIMNIRCIAHSYNLISKDIIQHTFAERMIQRAELWQKMEQKGMVNGMLNPYIAPYTIAIKLFSITPSSAACERIFSSLGWLYGKRRTQLGMNRLEGLAKIYQFNLSNAAEQLHKTEITCEMIKNIAETLDLNLNVSDIVDLWSPIFHPNHGIHPNVDNNGEDESSENELSEEDYEYDVNEIVVSRSESMQL</sequence>
<feature type="compositionally biased region" description="Acidic residues" evidence="1">
    <location>
        <begin position="293"/>
        <end position="306"/>
    </location>
</feature>
<evidence type="ECO:0000256" key="1">
    <source>
        <dbReference type="SAM" id="MobiDB-lite"/>
    </source>
</evidence>
<feature type="region of interest" description="Disordered" evidence="1">
    <location>
        <begin position="287"/>
        <end position="306"/>
    </location>
</feature>
<dbReference type="GO" id="GO:0005634">
    <property type="term" value="C:nucleus"/>
    <property type="evidence" value="ECO:0007669"/>
    <property type="project" value="TreeGrafter"/>
</dbReference>
<dbReference type="SUPFAM" id="SSF53098">
    <property type="entry name" value="Ribonuclease H-like"/>
    <property type="match status" value="2"/>
</dbReference>
<accession>A0A8H3L9Y4</accession>
<dbReference type="Proteomes" id="UP000615446">
    <property type="component" value="Unassembled WGS sequence"/>
</dbReference>
<dbReference type="InterPro" id="IPR012337">
    <property type="entry name" value="RNaseH-like_sf"/>
</dbReference>
<protein>
    <submittedName>
        <fullName evidence="3">Ribonuclease H-like domain-containing protein</fullName>
    </submittedName>
</protein>
<comment type="caution">
    <text evidence="3">The sequence shown here is derived from an EMBL/GenBank/DDBJ whole genome shotgun (WGS) entry which is preliminary data.</text>
</comment>
<name>A0A8H3L9Y4_9GLOM</name>
<evidence type="ECO:0000313" key="3">
    <source>
        <dbReference type="EMBL" id="GES81810.1"/>
    </source>
</evidence>
<evidence type="ECO:0000313" key="4">
    <source>
        <dbReference type="Proteomes" id="UP000615446"/>
    </source>
</evidence>
<proteinExistence type="predicted"/>
<dbReference type="OrthoDB" id="2422291at2759"/>
<dbReference type="GO" id="GO:0006357">
    <property type="term" value="P:regulation of transcription by RNA polymerase II"/>
    <property type="evidence" value="ECO:0007669"/>
    <property type="project" value="TreeGrafter"/>
</dbReference>
<dbReference type="EMBL" id="BLAL01000058">
    <property type="protein sequence ID" value="GES81810.1"/>
    <property type="molecule type" value="Genomic_DNA"/>
</dbReference>
<dbReference type="PANTHER" id="PTHR46169">
    <property type="entry name" value="DNA REPLICATION-RELATED ELEMENT FACTOR, ISOFORM A"/>
    <property type="match status" value="1"/>
</dbReference>
<evidence type="ECO:0000259" key="2">
    <source>
        <dbReference type="Pfam" id="PF04937"/>
    </source>
</evidence>